<accession>A0A6C0JNJ7</accession>
<dbReference type="AlphaFoldDB" id="A0A6C0JNJ7"/>
<sequence>MSLTKQQLQEMFVTEEERPFSSGVNMFIEQATRAVKAAAQVGKTRVSDIALMTTEEVMINMTLRRLRDRFPDSDIGYTDGPVKRFYIDWS</sequence>
<evidence type="ECO:0000313" key="1">
    <source>
        <dbReference type="EMBL" id="QHU05254.1"/>
    </source>
</evidence>
<dbReference type="EMBL" id="MN740410">
    <property type="protein sequence ID" value="QHU05254.1"/>
    <property type="molecule type" value="Genomic_DNA"/>
</dbReference>
<protein>
    <recommendedName>
        <fullName evidence="2">Terminase</fullName>
    </recommendedName>
</protein>
<organism evidence="1">
    <name type="scientific">viral metagenome</name>
    <dbReference type="NCBI Taxonomy" id="1070528"/>
    <lineage>
        <taxon>unclassified sequences</taxon>
        <taxon>metagenomes</taxon>
        <taxon>organismal metagenomes</taxon>
    </lineage>
</organism>
<reference evidence="1" key="1">
    <citation type="journal article" date="2020" name="Nature">
        <title>Giant virus diversity and host interactions through global metagenomics.</title>
        <authorList>
            <person name="Schulz F."/>
            <person name="Roux S."/>
            <person name="Paez-Espino D."/>
            <person name="Jungbluth S."/>
            <person name="Walsh D.A."/>
            <person name="Denef V.J."/>
            <person name="McMahon K.D."/>
            <person name="Konstantinidis K.T."/>
            <person name="Eloe-Fadrosh E.A."/>
            <person name="Kyrpides N.C."/>
            <person name="Woyke T."/>
        </authorList>
    </citation>
    <scope>NUCLEOTIDE SEQUENCE</scope>
    <source>
        <strain evidence="1">GVMAG-M-3300027734-16</strain>
    </source>
</reference>
<name>A0A6C0JNJ7_9ZZZZ</name>
<evidence type="ECO:0008006" key="2">
    <source>
        <dbReference type="Google" id="ProtNLM"/>
    </source>
</evidence>
<proteinExistence type="predicted"/>